<evidence type="ECO:0000313" key="1">
    <source>
        <dbReference type="EMBL" id="TFK58429.1"/>
    </source>
</evidence>
<sequence>MPSKIDISLGALLIGGLIAMALLGVACVQGYTYFNQSSSDRLLLKGTIAFLLILTTFDSALVDHFLYFYLIKQFGNPLVLSTLVWSLTVHNAIRPVVGFIIRTMFAHRVYIFSNKSILLTSWITVFSFMGFAAAVLLEIPGNIASYQEEFLYLNLAAVTLANLSITISLCYLLYRSRTGFRRTHSVIRLLMMYTINTGGIVTLGSLSSLVNFSIHPQGPSSILDSISRILNGMYLNSYLAGLNAREGIRDQFNEPVSVRSQLGLPMAFAPGSSSLQQ</sequence>
<evidence type="ECO:0000313" key="2">
    <source>
        <dbReference type="Proteomes" id="UP000308600"/>
    </source>
</evidence>
<gene>
    <name evidence="1" type="ORF">BDN72DRAFT_86437</name>
</gene>
<proteinExistence type="predicted"/>
<dbReference type="EMBL" id="ML209372">
    <property type="protein sequence ID" value="TFK58429.1"/>
    <property type="molecule type" value="Genomic_DNA"/>
</dbReference>
<organism evidence="1 2">
    <name type="scientific">Pluteus cervinus</name>
    <dbReference type="NCBI Taxonomy" id="181527"/>
    <lineage>
        <taxon>Eukaryota</taxon>
        <taxon>Fungi</taxon>
        <taxon>Dikarya</taxon>
        <taxon>Basidiomycota</taxon>
        <taxon>Agaricomycotina</taxon>
        <taxon>Agaricomycetes</taxon>
        <taxon>Agaricomycetidae</taxon>
        <taxon>Agaricales</taxon>
        <taxon>Pluteineae</taxon>
        <taxon>Pluteaceae</taxon>
        <taxon>Pluteus</taxon>
    </lineage>
</organism>
<dbReference type="Proteomes" id="UP000308600">
    <property type="component" value="Unassembled WGS sequence"/>
</dbReference>
<protein>
    <submittedName>
        <fullName evidence="1">Uncharacterized protein</fullName>
    </submittedName>
</protein>
<keyword evidence="2" id="KW-1185">Reference proteome</keyword>
<accession>A0ACD2ZZB8</accession>
<name>A0ACD2ZZB8_9AGAR</name>
<reference evidence="1 2" key="1">
    <citation type="journal article" date="2019" name="Nat. Ecol. Evol.">
        <title>Megaphylogeny resolves global patterns of mushroom evolution.</title>
        <authorList>
            <person name="Varga T."/>
            <person name="Krizsan K."/>
            <person name="Foldi C."/>
            <person name="Dima B."/>
            <person name="Sanchez-Garcia M."/>
            <person name="Sanchez-Ramirez S."/>
            <person name="Szollosi G.J."/>
            <person name="Szarkandi J.G."/>
            <person name="Papp V."/>
            <person name="Albert L."/>
            <person name="Andreopoulos W."/>
            <person name="Angelini C."/>
            <person name="Antonin V."/>
            <person name="Barry K.W."/>
            <person name="Bougher N.L."/>
            <person name="Buchanan P."/>
            <person name="Buyck B."/>
            <person name="Bense V."/>
            <person name="Catcheside P."/>
            <person name="Chovatia M."/>
            <person name="Cooper J."/>
            <person name="Damon W."/>
            <person name="Desjardin D."/>
            <person name="Finy P."/>
            <person name="Geml J."/>
            <person name="Haridas S."/>
            <person name="Hughes K."/>
            <person name="Justo A."/>
            <person name="Karasinski D."/>
            <person name="Kautmanova I."/>
            <person name="Kiss B."/>
            <person name="Kocsube S."/>
            <person name="Kotiranta H."/>
            <person name="LaButti K.M."/>
            <person name="Lechner B.E."/>
            <person name="Liimatainen K."/>
            <person name="Lipzen A."/>
            <person name="Lukacs Z."/>
            <person name="Mihaltcheva S."/>
            <person name="Morgado L.N."/>
            <person name="Niskanen T."/>
            <person name="Noordeloos M.E."/>
            <person name="Ohm R.A."/>
            <person name="Ortiz-Santana B."/>
            <person name="Ovrebo C."/>
            <person name="Racz N."/>
            <person name="Riley R."/>
            <person name="Savchenko A."/>
            <person name="Shiryaev A."/>
            <person name="Soop K."/>
            <person name="Spirin V."/>
            <person name="Szebenyi C."/>
            <person name="Tomsovsky M."/>
            <person name="Tulloss R.E."/>
            <person name="Uehling J."/>
            <person name="Grigoriev I.V."/>
            <person name="Vagvolgyi C."/>
            <person name="Papp T."/>
            <person name="Martin F.M."/>
            <person name="Miettinen O."/>
            <person name="Hibbett D.S."/>
            <person name="Nagy L.G."/>
        </authorList>
    </citation>
    <scope>NUCLEOTIDE SEQUENCE [LARGE SCALE GENOMIC DNA]</scope>
    <source>
        <strain evidence="1 2">NL-1719</strain>
    </source>
</reference>